<dbReference type="EMBL" id="JFCB01000017">
    <property type="protein sequence ID" value="KES05452.1"/>
    <property type="molecule type" value="Genomic_DNA"/>
</dbReference>
<reference evidence="1 2" key="1">
    <citation type="submission" date="2014-02" db="EMBL/GenBank/DDBJ databases">
        <title>The genome announcement of Streptomyces toyocaensis NRRL15009.</title>
        <authorList>
            <person name="Hong H.-J."/>
            <person name="Kwun M.J."/>
        </authorList>
    </citation>
    <scope>NUCLEOTIDE SEQUENCE [LARGE SCALE GENOMIC DNA]</scope>
    <source>
        <strain evidence="1 2">NRRL 15009</strain>
    </source>
</reference>
<dbReference type="Proteomes" id="UP000028341">
    <property type="component" value="Unassembled WGS sequence"/>
</dbReference>
<sequence length="74" mass="8320">MDLLASENMAEQLALLDRYAHAGFDWLRKHSQDESSIRDLVMTAIDTVECTEREVGDGSQVQDPLLGLLDMIIE</sequence>
<organism evidence="1 2">
    <name type="scientific">Streptomyces toyocaensis</name>
    <dbReference type="NCBI Taxonomy" id="55952"/>
    <lineage>
        <taxon>Bacteria</taxon>
        <taxon>Bacillati</taxon>
        <taxon>Actinomycetota</taxon>
        <taxon>Actinomycetes</taxon>
        <taxon>Kitasatosporales</taxon>
        <taxon>Streptomycetaceae</taxon>
        <taxon>Streptomyces</taxon>
    </lineage>
</organism>
<proteinExistence type="predicted"/>
<comment type="caution">
    <text evidence="1">The sequence shown here is derived from an EMBL/GenBank/DDBJ whole genome shotgun (WGS) entry which is preliminary data.</text>
</comment>
<dbReference type="eggNOG" id="ENOG503284J">
    <property type="taxonomic scope" value="Bacteria"/>
</dbReference>
<evidence type="ECO:0000313" key="1">
    <source>
        <dbReference type="EMBL" id="KES05452.1"/>
    </source>
</evidence>
<evidence type="ECO:0000313" key="2">
    <source>
        <dbReference type="Proteomes" id="UP000028341"/>
    </source>
</evidence>
<dbReference type="AlphaFoldDB" id="A0A081XPH9"/>
<keyword evidence="2" id="KW-1185">Reference proteome</keyword>
<gene>
    <name evidence="1" type="ORF">BU52_19625</name>
</gene>
<protein>
    <submittedName>
        <fullName evidence="1">Uncharacterized protein</fullName>
    </submittedName>
</protein>
<accession>A0A081XPH9</accession>
<name>A0A081XPH9_STRTO</name>